<proteinExistence type="predicted"/>
<accession>A0ABR4R9X9</accession>
<dbReference type="EMBL" id="JGWH01000154">
    <property type="protein sequence ID" value="KCV31848.1"/>
    <property type="molecule type" value="Genomic_DNA"/>
</dbReference>
<dbReference type="Proteomes" id="UP000025756">
    <property type="component" value="Unassembled WGS sequence"/>
</dbReference>
<protein>
    <submittedName>
        <fullName evidence="1">N-acetyltransferase YedL</fullName>
    </submittedName>
</protein>
<reference evidence="1 2" key="1">
    <citation type="submission" date="2014-03" db="EMBL/GenBank/DDBJ databases">
        <title>Genome sequence of Bordetella bronchiseptica.</title>
        <authorList>
            <person name="Harvill E."/>
            <person name="Goodfield L.L."/>
            <person name="Ivanov Y.V."/>
            <person name="Meyer J.A."/>
            <person name="Muse S.J."/>
            <person name="Jacobs N."/>
            <person name="Bendor L."/>
            <person name="Smallridge W.E."/>
            <person name="Brinkac L.M."/>
            <person name="Sanka R."/>
            <person name="Kim M."/>
            <person name="Losada L."/>
        </authorList>
    </citation>
    <scope>NUCLEOTIDE SEQUENCE [LARGE SCALE GENOMIC DNA]</scope>
    <source>
        <strain evidence="1 2">00-P-2796</strain>
    </source>
</reference>
<gene>
    <name evidence="1" type="ORF">L490_5144</name>
</gene>
<name>A0ABR4R9X9_BORBO</name>
<organism evidence="1 2">
    <name type="scientific">Bordetella bronchiseptica 00-P-2796</name>
    <dbReference type="NCBI Taxonomy" id="1331199"/>
    <lineage>
        <taxon>Bacteria</taxon>
        <taxon>Pseudomonadati</taxon>
        <taxon>Pseudomonadota</taxon>
        <taxon>Betaproteobacteria</taxon>
        <taxon>Burkholderiales</taxon>
        <taxon>Alcaligenaceae</taxon>
        <taxon>Bordetella</taxon>
    </lineage>
</organism>
<dbReference type="RefSeq" id="WP_033474723.1">
    <property type="nucleotide sequence ID" value="NZ_JGWH01000154.1"/>
</dbReference>
<sequence>MDRYSPDYNAKPLHTQAFGNAWVETYGYRGAAGATDKLYLGVIPAGVLVTAVRLITDAAGTDVKVDLGFEPYDAADGPLADLDAWLAAADIAAAGNVDSTAHPIAFKRPVKLVATISGAAFTGTPQLTAVVNGQMVGVA</sequence>
<comment type="caution">
    <text evidence="1">The sequence shown here is derived from an EMBL/GenBank/DDBJ whole genome shotgun (WGS) entry which is preliminary data.</text>
</comment>
<evidence type="ECO:0000313" key="1">
    <source>
        <dbReference type="EMBL" id="KCV31848.1"/>
    </source>
</evidence>
<keyword evidence="2" id="KW-1185">Reference proteome</keyword>
<evidence type="ECO:0000313" key="2">
    <source>
        <dbReference type="Proteomes" id="UP000025756"/>
    </source>
</evidence>